<evidence type="ECO:0000313" key="2">
    <source>
        <dbReference type="Proteomes" id="UP000273734"/>
    </source>
</evidence>
<organism evidence="1 2">
    <name type="scientific">Burkholderia ubonensis</name>
    <dbReference type="NCBI Taxonomy" id="101571"/>
    <lineage>
        <taxon>Bacteria</taxon>
        <taxon>Pseudomonadati</taxon>
        <taxon>Pseudomonadota</taxon>
        <taxon>Betaproteobacteria</taxon>
        <taxon>Burkholderiales</taxon>
        <taxon>Burkholderiaceae</taxon>
        <taxon>Burkholderia</taxon>
        <taxon>Burkholderia cepacia complex</taxon>
    </lineage>
</organism>
<name>A0AB74DE31_9BURK</name>
<comment type="caution">
    <text evidence="1">The sequence shown here is derived from an EMBL/GenBank/DDBJ whole genome shotgun (WGS) entry which is preliminary data.</text>
</comment>
<dbReference type="AlphaFoldDB" id="A0AB74DE31"/>
<reference evidence="1 2" key="1">
    <citation type="submission" date="2018-08" db="EMBL/GenBank/DDBJ databases">
        <title>Comparative analysis of Burkholderia isolates from Puerto Rico.</title>
        <authorList>
            <person name="Hall C."/>
            <person name="Sahl J."/>
            <person name="Wagner D."/>
        </authorList>
    </citation>
    <scope>NUCLEOTIDE SEQUENCE [LARGE SCALE GENOMIC DNA]</scope>
    <source>
        <strain evidence="1 2">Bp8964</strain>
    </source>
</reference>
<proteinExistence type="predicted"/>
<protein>
    <recommendedName>
        <fullName evidence="3">PAAR domain-containing protein</fullName>
    </recommendedName>
</protein>
<sequence length="158" mass="16784">MKTYCTACKQEGFIAPKGPRLPGTGPNGKPWALSGDINVCGCNPPPVFHAERGMKMIVTSQEAATLAGGSSASAASTAGTEVAMAVQTVASATYDEQVRAGIRTTLPQNYPYLIELSDGRTFAGHVNSNGQLQRIRSEIADSHTVYWGEDALVHKDWT</sequence>
<evidence type="ECO:0000313" key="1">
    <source>
        <dbReference type="EMBL" id="RQP83484.1"/>
    </source>
</evidence>
<evidence type="ECO:0008006" key="3">
    <source>
        <dbReference type="Google" id="ProtNLM"/>
    </source>
</evidence>
<dbReference type="EMBL" id="QTNY01000002">
    <property type="protein sequence ID" value="RQP83484.1"/>
    <property type="molecule type" value="Genomic_DNA"/>
</dbReference>
<accession>A0AB74DE31</accession>
<dbReference type="Proteomes" id="UP000273734">
    <property type="component" value="Unassembled WGS sequence"/>
</dbReference>
<gene>
    <name evidence="1" type="ORF">DF015_03015</name>
</gene>